<evidence type="ECO:0000256" key="11">
    <source>
        <dbReference type="SAM" id="MobiDB-lite"/>
    </source>
</evidence>
<dbReference type="InterPro" id="IPR037066">
    <property type="entry name" value="Plug_dom_sf"/>
</dbReference>
<evidence type="ECO:0000259" key="13">
    <source>
        <dbReference type="Pfam" id="PF00593"/>
    </source>
</evidence>
<dbReference type="Gene3D" id="2.40.170.20">
    <property type="entry name" value="TonB-dependent receptor, beta-barrel domain"/>
    <property type="match status" value="1"/>
</dbReference>
<evidence type="ECO:0000256" key="1">
    <source>
        <dbReference type="ARBA" id="ARBA00004571"/>
    </source>
</evidence>
<evidence type="ECO:0000256" key="8">
    <source>
        <dbReference type="ARBA" id="ARBA00023170"/>
    </source>
</evidence>
<keyword evidence="8 14" id="KW-0675">Receptor</keyword>
<dbReference type="RefSeq" id="WP_264074627.1">
    <property type="nucleotide sequence ID" value="NZ_CP076676.1"/>
</dbReference>
<keyword evidence="5 12" id="KW-0732">Signal</keyword>
<keyword evidence="3 10" id="KW-1134">Transmembrane beta strand</keyword>
<keyword evidence="9 10" id="KW-0998">Cell outer membrane</keyword>
<dbReference type="GO" id="GO:0044718">
    <property type="term" value="P:siderophore transmembrane transport"/>
    <property type="evidence" value="ECO:0007669"/>
    <property type="project" value="TreeGrafter"/>
</dbReference>
<proteinExistence type="inferred from homology"/>
<feature type="chain" id="PRO_5043836382" evidence="12">
    <location>
        <begin position="29"/>
        <end position="757"/>
    </location>
</feature>
<dbReference type="PANTHER" id="PTHR30069">
    <property type="entry name" value="TONB-DEPENDENT OUTER MEMBRANE RECEPTOR"/>
    <property type="match status" value="1"/>
</dbReference>
<dbReference type="PROSITE" id="PS52016">
    <property type="entry name" value="TONB_DEPENDENT_REC_3"/>
    <property type="match status" value="1"/>
</dbReference>
<evidence type="ECO:0000313" key="15">
    <source>
        <dbReference type="Proteomes" id="UP001163166"/>
    </source>
</evidence>
<dbReference type="InterPro" id="IPR039426">
    <property type="entry name" value="TonB-dep_rcpt-like"/>
</dbReference>
<evidence type="ECO:0000256" key="2">
    <source>
        <dbReference type="ARBA" id="ARBA00022448"/>
    </source>
</evidence>
<dbReference type="InterPro" id="IPR000531">
    <property type="entry name" value="Beta-barrel_TonB"/>
</dbReference>
<dbReference type="InterPro" id="IPR036942">
    <property type="entry name" value="Beta-barrel_TonB_sf"/>
</dbReference>
<evidence type="ECO:0000256" key="3">
    <source>
        <dbReference type="ARBA" id="ARBA00022452"/>
    </source>
</evidence>
<dbReference type="EMBL" id="CP076676">
    <property type="protein sequence ID" value="UYO39289.1"/>
    <property type="molecule type" value="Genomic_DNA"/>
</dbReference>
<comment type="similarity">
    <text evidence="10">Belongs to the TonB-dependent receptor family.</text>
</comment>
<dbReference type="Proteomes" id="UP001163166">
    <property type="component" value="Chromosome"/>
</dbReference>
<dbReference type="Pfam" id="PF00593">
    <property type="entry name" value="TonB_dep_Rec_b-barrel"/>
    <property type="match status" value="1"/>
</dbReference>
<dbReference type="GO" id="GO:0015344">
    <property type="term" value="F:siderophore uptake transmembrane transporter activity"/>
    <property type="evidence" value="ECO:0007669"/>
    <property type="project" value="TreeGrafter"/>
</dbReference>
<keyword evidence="6" id="KW-0798">TonB box</keyword>
<accession>A0AAX3DXS3</accession>
<feature type="signal peptide" evidence="12">
    <location>
        <begin position="1"/>
        <end position="28"/>
    </location>
</feature>
<feature type="compositionally biased region" description="Low complexity" evidence="11">
    <location>
        <begin position="61"/>
        <end position="90"/>
    </location>
</feature>
<evidence type="ECO:0000256" key="4">
    <source>
        <dbReference type="ARBA" id="ARBA00022692"/>
    </source>
</evidence>
<evidence type="ECO:0000256" key="7">
    <source>
        <dbReference type="ARBA" id="ARBA00023136"/>
    </source>
</evidence>
<keyword evidence="2 10" id="KW-0813">Transport</keyword>
<sequence>MLCHIKRGLAASSSATLLLAALSSPGLAQSAAPASRGATPLPEIDVIQPQRAPHPARRPKTQTAARARRGAATASPQHDAQTPAQTAAQAVTAKHAGFDAARQAIFAPNGASAFDVNHEAILALPQGANATLDKVLLQAPGVSQDSAASGDLHVRNEHANVQYRINGIALPDGVSGFGQMLDTSLVGRLTLLTGALPAQYGLRTAGVVDITTRTDAFNNSGTVSVYGGSRQTITPSVEYGGTAGNTQYFVSGRYFGTGLGLENPTSSPNAIHDDSQQGRGFAYLSTVIDESTRLTFIGGGSANNYQIPNNPSQTPGFTAFGVSNFDSALLNETQRERNGFGVLALQKSINGLDLQLSAFSRYSTLHFTPDTIGDLVFNGVASDVYRKSVASGIQADGSYRLSDAHTLHGGFQVTAEQSRVTNSSVVLPLDDSGNPLDAPTGVVDSSSKLGWLFSTYLQDEWRVTNTVTLNSGLRFDQMNEYTSANQLSPRISLTWKPFEDTTFHAGYSRNFTPPAQVLAAPTNLALVQNTTQQPAVNASSPVLPERSNVFDVGVTQKLLPGLEVGIDTYYKTARDLLDDGQFGAAYVLSAFNYDRAENVGIEFKGAYTSGNFRIYGNLALARQIATKVVSNQYLFDPDELAYIASNYIYTDHAQLVTASAGASYRWHDTSFSASMIYGSGLRSGFANIGSLPSYTQVNLGVSHDFYLVSATKPTTVRFDVVNLFDSVYEIRDGSGIGVFAPQYGPRRGFYVGLAQKF</sequence>
<keyword evidence="7 10" id="KW-0472">Membrane</keyword>
<reference evidence="14" key="1">
    <citation type="journal article" date="2022" name="Biol. Control">
        <title>In silico genomic analysis of Rhodopseudomonas palustris strains revealed potential biocontrol agents and crop yield enhancers.</title>
        <authorList>
            <person name="Surachat K."/>
            <person name="Kantachote D."/>
            <person name="Deachamag P."/>
            <person name="Wonglapsuwan M."/>
        </authorList>
    </citation>
    <scope>NUCLEOTIDE SEQUENCE</scope>
    <source>
        <strain evidence="14">TLS06</strain>
    </source>
</reference>
<evidence type="ECO:0000256" key="12">
    <source>
        <dbReference type="SAM" id="SignalP"/>
    </source>
</evidence>
<keyword evidence="4 10" id="KW-0812">Transmembrane</keyword>
<dbReference type="PANTHER" id="PTHR30069:SF29">
    <property type="entry name" value="HEMOGLOBIN AND HEMOGLOBIN-HAPTOGLOBIN-BINDING PROTEIN 1-RELATED"/>
    <property type="match status" value="1"/>
</dbReference>
<evidence type="ECO:0000256" key="5">
    <source>
        <dbReference type="ARBA" id="ARBA00022729"/>
    </source>
</evidence>
<gene>
    <name evidence="14" type="ORF">KQX62_21665</name>
</gene>
<dbReference type="SUPFAM" id="SSF56935">
    <property type="entry name" value="Porins"/>
    <property type="match status" value="1"/>
</dbReference>
<feature type="region of interest" description="Disordered" evidence="11">
    <location>
        <begin position="49"/>
        <end position="90"/>
    </location>
</feature>
<evidence type="ECO:0000256" key="6">
    <source>
        <dbReference type="ARBA" id="ARBA00023077"/>
    </source>
</evidence>
<organism evidence="14 15">
    <name type="scientific">Rhodopseudomonas palustris</name>
    <dbReference type="NCBI Taxonomy" id="1076"/>
    <lineage>
        <taxon>Bacteria</taxon>
        <taxon>Pseudomonadati</taxon>
        <taxon>Pseudomonadota</taxon>
        <taxon>Alphaproteobacteria</taxon>
        <taxon>Hyphomicrobiales</taxon>
        <taxon>Nitrobacteraceae</taxon>
        <taxon>Rhodopseudomonas</taxon>
    </lineage>
</organism>
<name>A0AAX3DXS3_RHOPL</name>
<comment type="subcellular location">
    <subcellularLocation>
        <location evidence="1 10">Cell outer membrane</location>
        <topology evidence="1 10">Multi-pass membrane protein</topology>
    </subcellularLocation>
</comment>
<evidence type="ECO:0000256" key="10">
    <source>
        <dbReference type="PROSITE-ProRule" id="PRU01360"/>
    </source>
</evidence>
<protein>
    <submittedName>
        <fullName evidence="14">TonB-dependent receptor</fullName>
    </submittedName>
</protein>
<dbReference type="GO" id="GO:0009279">
    <property type="term" value="C:cell outer membrane"/>
    <property type="evidence" value="ECO:0007669"/>
    <property type="project" value="UniProtKB-SubCell"/>
</dbReference>
<evidence type="ECO:0000256" key="9">
    <source>
        <dbReference type="ARBA" id="ARBA00023237"/>
    </source>
</evidence>
<dbReference type="Gene3D" id="2.170.130.10">
    <property type="entry name" value="TonB-dependent receptor, plug domain"/>
    <property type="match status" value="1"/>
</dbReference>
<feature type="domain" description="TonB-dependent receptor-like beta-barrel" evidence="13">
    <location>
        <begin position="283"/>
        <end position="723"/>
    </location>
</feature>
<dbReference type="AlphaFoldDB" id="A0AAX3DXS3"/>
<evidence type="ECO:0000313" key="14">
    <source>
        <dbReference type="EMBL" id="UYO39289.1"/>
    </source>
</evidence>